<dbReference type="AlphaFoldDB" id="A0A1L9SPQ7"/>
<proteinExistence type="predicted"/>
<feature type="transmembrane region" description="Helical" evidence="6">
    <location>
        <begin position="402"/>
        <end position="423"/>
    </location>
</feature>
<dbReference type="InterPro" id="IPR020846">
    <property type="entry name" value="MFS_dom"/>
</dbReference>
<dbReference type="EMBL" id="KV878338">
    <property type="protein sequence ID" value="OJJ49073.1"/>
    <property type="molecule type" value="Genomic_DNA"/>
</dbReference>
<dbReference type="OrthoDB" id="6770063at2759"/>
<feature type="transmembrane region" description="Helical" evidence="6">
    <location>
        <begin position="377"/>
        <end position="396"/>
    </location>
</feature>
<keyword evidence="4 6" id="KW-0472">Membrane</keyword>
<feature type="transmembrane region" description="Helical" evidence="6">
    <location>
        <begin position="271"/>
        <end position="292"/>
    </location>
</feature>
<dbReference type="PANTHER" id="PTHR23501">
    <property type="entry name" value="MAJOR FACILITATOR SUPERFAMILY"/>
    <property type="match status" value="1"/>
</dbReference>
<dbReference type="Proteomes" id="UP000184188">
    <property type="component" value="Unassembled WGS sequence"/>
</dbReference>
<feature type="transmembrane region" description="Helical" evidence="6">
    <location>
        <begin position="25"/>
        <end position="48"/>
    </location>
</feature>
<evidence type="ECO:0000256" key="3">
    <source>
        <dbReference type="ARBA" id="ARBA00022989"/>
    </source>
</evidence>
<evidence type="ECO:0000256" key="4">
    <source>
        <dbReference type="ARBA" id="ARBA00023136"/>
    </source>
</evidence>
<feature type="region of interest" description="Disordered" evidence="5">
    <location>
        <begin position="205"/>
        <end position="227"/>
    </location>
</feature>
<organism evidence="8 9">
    <name type="scientific">Penicilliopsis zonata CBS 506.65</name>
    <dbReference type="NCBI Taxonomy" id="1073090"/>
    <lineage>
        <taxon>Eukaryota</taxon>
        <taxon>Fungi</taxon>
        <taxon>Dikarya</taxon>
        <taxon>Ascomycota</taxon>
        <taxon>Pezizomycotina</taxon>
        <taxon>Eurotiomycetes</taxon>
        <taxon>Eurotiomycetidae</taxon>
        <taxon>Eurotiales</taxon>
        <taxon>Aspergillaceae</taxon>
        <taxon>Penicilliopsis</taxon>
    </lineage>
</organism>
<keyword evidence="3 6" id="KW-1133">Transmembrane helix</keyword>
<dbReference type="SUPFAM" id="SSF103473">
    <property type="entry name" value="MFS general substrate transporter"/>
    <property type="match status" value="1"/>
</dbReference>
<feature type="transmembrane region" description="Helical" evidence="6">
    <location>
        <begin position="181"/>
        <end position="199"/>
    </location>
</feature>
<feature type="transmembrane region" description="Helical" evidence="6">
    <location>
        <begin position="91"/>
        <end position="110"/>
    </location>
</feature>
<feature type="transmembrane region" description="Helical" evidence="6">
    <location>
        <begin position="60"/>
        <end position="79"/>
    </location>
</feature>
<evidence type="ECO:0000256" key="6">
    <source>
        <dbReference type="SAM" id="Phobius"/>
    </source>
</evidence>
<dbReference type="VEuPathDB" id="FungiDB:ASPZODRAFT_129457"/>
<keyword evidence="9" id="KW-1185">Reference proteome</keyword>
<reference evidence="9" key="1">
    <citation type="journal article" date="2017" name="Genome Biol.">
        <title>Comparative genomics reveals high biological diversity and specific adaptations in the industrially and medically important fungal genus Aspergillus.</title>
        <authorList>
            <person name="de Vries R.P."/>
            <person name="Riley R."/>
            <person name="Wiebenga A."/>
            <person name="Aguilar-Osorio G."/>
            <person name="Amillis S."/>
            <person name="Uchima C.A."/>
            <person name="Anderluh G."/>
            <person name="Asadollahi M."/>
            <person name="Askin M."/>
            <person name="Barry K."/>
            <person name="Battaglia E."/>
            <person name="Bayram O."/>
            <person name="Benocci T."/>
            <person name="Braus-Stromeyer S.A."/>
            <person name="Caldana C."/>
            <person name="Canovas D."/>
            <person name="Cerqueira G.C."/>
            <person name="Chen F."/>
            <person name="Chen W."/>
            <person name="Choi C."/>
            <person name="Clum A."/>
            <person name="Dos Santos R.A."/>
            <person name="Damasio A.R."/>
            <person name="Diallinas G."/>
            <person name="Emri T."/>
            <person name="Fekete E."/>
            <person name="Flipphi M."/>
            <person name="Freyberg S."/>
            <person name="Gallo A."/>
            <person name="Gournas C."/>
            <person name="Habgood R."/>
            <person name="Hainaut M."/>
            <person name="Harispe M.L."/>
            <person name="Henrissat B."/>
            <person name="Hilden K.S."/>
            <person name="Hope R."/>
            <person name="Hossain A."/>
            <person name="Karabika E."/>
            <person name="Karaffa L."/>
            <person name="Karanyi Z."/>
            <person name="Krasevec N."/>
            <person name="Kuo A."/>
            <person name="Kusch H."/>
            <person name="LaButti K."/>
            <person name="Lagendijk E.L."/>
            <person name="Lapidus A."/>
            <person name="Levasseur A."/>
            <person name="Lindquist E."/>
            <person name="Lipzen A."/>
            <person name="Logrieco A.F."/>
            <person name="MacCabe A."/>
            <person name="Maekelae M.R."/>
            <person name="Malavazi I."/>
            <person name="Melin P."/>
            <person name="Meyer V."/>
            <person name="Mielnichuk N."/>
            <person name="Miskei M."/>
            <person name="Molnar A.P."/>
            <person name="Mule G."/>
            <person name="Ngan C.Y."/>
            <person name="Orejas M."/>
            <person name="Orosz E."/>
            <person name="Ouedraogo J.P."/>
            <person name="Overkamp K.M."/>
            <person name="Park H.-S."/>
            <person name="Perrone G."/>
            <person name="Piumi F."/>
            <person name="Punt P.J."/>
            <person name="Ram A.F."/>
            <person name="Ramon A."/>
            <person name="Rauscher S."/>
            <person name="Record E."/>
            <person name="Riano-Pachon D.M."/>
            <person name="Robert V."/>
            <person name="Roehrig J."/>
            <person name="Ruller R."/>
            <person name="Salamov A."/>
            <person name="Salih N.S."/>
            <person name="Samson R.A."/>
            <person name="Sandor E."/>
            <person name="Sanguinetti M."/>
            <person name="Schuetze T."/>
            <person name="Sepcic K."/>
            <person name="Shelest E."/>
            <person name="Sherlock G."/>
            <person name="Sophianopoulou V."/>
            <person name="Squina F.M."/>
            <person name="Sun H."/>
            <person name="Susca A."/>
            <person name="Todd R.B."/>
            <person name="Tsang A."/>
            <person name="Unkles S.E."/>
            <person name="van de Wiele N."/>
            <person name="van Rossen-Uffink D."/>
            <person name="Oliveira J.V."/>
            <person name="Vesth T.C."/>
            <person name="Visser J."/>
            <person name="Yu J.-H."/>
            <person name="Zhou M."/>
            <person name="Andersen M.R."/>
            <person name="Archer D.B."/>
            <person name="Baker S.E."/>
            <person name="Benoit I."/>
            <person name="Brakhage A.A."/>
            <person name="Braus G.H."/>
            <person name="Fischer R."/>
            <person name="Frisvad J.C."/>
            <person name="Goldman G.H."/>
            <person name="Houbraken J."/>
            <person name="Oakley B."/>
            <person name="Pocsi I."/>
            <person name="Scazzocchio C."/>
            <person name="Seiboth B."/>
            <person name="vanKuyk P.A."/>
            <person name="Wortman J."/>
            <person name="Dyer P.S."/>
            <person name="Grigoriev I.V."/>
        </authorList>
    </citation>
    <scope>NUCLEOTIDE SEQUENCE [LARGE SCALE GENOMIC DNA]</scope>
    <source>
        <strain evidence="9">CBS 506.65</strain>
    </source>
</reference>
<accession>A0A1L9SPQ7</accession>
<feature type="transmembrane region" description="Helical" evidence="6">
    <location>
        <begin position="312"/>
        <end position="333"/>
    </location>
</feature>
<dbReference type="Gene3D" id="1.20.1720.10">
    <property type="entry name" value="Multidrug resistance protein D"/>
    <property type="match status" value="1"/>
</dbReference>
<keyword evidence="2 6" id="KW-0812">Transmembrane</keyword>
<protein>
    <recommendedName>
        <fullName evidence="7">Major facilitator superfamily (MFS) profile domain-containing protein</fullName>
    </recommendedName>
</protein>
<dbReference type="RefSeq" id="XP_022583583.1">
    <property type="nucleotide sequence ID" value="XM_022722270.1"/>
</dbReference>
<gene>
    <name evidence="8" type="ORF">ASPZODRAFT_129457</name>
</gene>
<evidence type="ECO:0000256" key="5">
    <source>
        <dbReference type="SAM" id="MobiDB-lite"/>
    </source>
</evidence>
<dbReference type="InterPro" id="IPR011701">
    <property type="entry name" value="MFS"/>
</dbReference>
<feature type="compositionally biased region" description="Low complexity" evidence="5">
    <location>
        <begin position="205"/>
        <end position="219"/>
    </location>
</feature>
<evidence type="ECO:0000256" key="2">
    <source>
        <dbReference type="ARBA" id="ARBA00022692"/>
    </source>
</evidence>
<feature type="domain" description="Major facilitator superfamily (MFS) profile" evidence="7">
    <location>
        <begin position="26"/>
        <end position="502"/>
    </location>
</feature>
<feature type="transmembrane region" description="Helical" evidence="6">
    <location>
        <begin position="116"/>
        <end position="137"/>
    </location>
</feature>
<evidence type="ECO:0000313" key="8">
    <source>
        <dbReference type="EMBL" id="OJJ49073.1"/>
    </source>
</evidence>
<dbReference type="Gene3D" id="1.20.1250.20">
    <property type="entry name" value="MFS general substrate transporter like domains"/>
    <property type="match status" value="1"/>
</dbReference>
<evidence type="ECO:0000256" key="1">
    <source>
        <dbReference type="ARBA" id="ARBA00004141"/>
    </source>
</evidence>
<dbReference type="InterPro" id="IPR036259">
    <property type="entry name" value="MFS_trans_sf"/>
</dbReference>
<name>A0A1L9SPQ7_9EURO</name>
<evidence type="ECO:0000259" key="7">
    <source>
        <dbReference type="PROSITE" id="PS50850"/>
    </source>
</evidence>
<dbReference type="STRING" id="1073090.A0A1L9SPQ7"/>
<dbReference type="GO" id="GO:0015174">
    <property type="term" value="F:basic amino acid transmembrane transporter activity"/>
    <property type="evidence" value="ECO:0007669"/>
    <property type="project" value="TreeGrafter"/>
</dbReference>
<feature type="transmembrane region" description="Helical" evidence="6">
    <location>
        <begin position="345"/>
        <end position="365"/>
    </location>
</feature>
<feature type="transmembrane region" description="Helical" evidence="6">
    <location>
        <begin position="236"/>
        <end position="256"/>
    </location>
</feature>
<dbReference type="GeneID" id="34608735"/>
<dbReference type="Pfam" id="PF07690">
    <property type="entry name" value="MFS_1"/>
    <property type="match status" value="1"/>
</dbReference>
<comment type="subcellular location">
    <subcellularLocation>
        <location evidence="1">Membrane</location>
        <topology evidence="1">Multi-pass membrane protein</topology>
    </subcellularLocation>
</comment>
<dbReference type="PANTHER" id="PTHR23501:SF33">
    <property type="entry name" value="MAJOR FACILITATOR SUPERFAMILY (MFS) PROFILE DOMAIN-CONTAINING PROTEIN"/>
    <property type="match status" value="1"/>
</dbReference>
<dbReference type="PROSITE" id="PS50850">
    <property type="entry name" value="MFS"/>
    <property type="match status" value="1"/>
</dbReference>
<evidence type="ECO:0000313" key="9">
    <source>
        <dbReference type="Proteomes" id="UP000184188"/>
    </source>
</evidence>
<dbReference type="GO" id="GO:0000329">
    <property type="term" value="C:fungal-type vacuole membrane"/>
    <property type="evidence" value="ECO:0007669"/>
    <property type="project" value="TreeGrafter"/>
</dbReference>
<sequence length="502" mass="53934">MADEESPLLAPPDPKPHNAKRSDALIIYGTFLGVFVASADESLVLSTYSTIASQFHQLSAGSWLLVAYNFGYCVSLPVYGALSDSYGRKNVLLSSYLFFTLGCLACGASSSLTQLVLARVIAGLSGAGMVAMVSMIIMDLMPPSEVAIYRSYENLVNIFGRSLGAPIGGFLIDAIGWRWSFFGQIPFIIICTLVAVYGLPASLNETQSDETPPSSSSPDESQDEPAHRTRLGELDFAGLISFSATIIALLFLLQAAGEGAADEGPAGQKSILALALTFVLCGVAFVMIEVFWARRPLIPMDLLSKKLGAYCLIQTVLFTGRSAFNGAIVPYFIRVENASEFAASAAYILNVLGASMGGIFAGLVIKRTRRYKTMTALAYLLTIVCFLLVLLLWRTGCSIADSLLLLPSGFAVGIIFSTSFIGMSSSSPRDSLSICIGTYYLFQQLGLIIGPACGSAMIQSLFERELSARLVGPGKKEVWDRYDTKIKLWYPVLTPSDHQAAS</sequence>